<organism evidence="2 3">
    <name type="scientific">Boseongicola aestuarii</name>
    <dbReference type="NCBI Taxonomy" id="1470561"/>
    <lineage>
        <taxon>Bacteria</taxon>
        <taxon>Pseudomonadati</taxon>
        <taxon>Pseudomonadota</taxon>
        <taxon>Alphaproteobacteria</taxon>
        <taxon>Rhodobacterales</taxon>
        <taxon>Paracoccaceae</taxon>
        <taxon>Boseongicola</taxon>
    </lineage>
</organism>
<protein>
    <submittedName>
        <fullName evidence="2">Uncharacterized protein</fullName>
    </submittedName>
</protein>
<dbReference type="AlphaFoldDB" id="A0A238IXE2"/>
<keyword evidence="3" id="KW-1185">Reference proteome</keyword>
<feature type="signal peptide" evidence="1">
    <location>
        <begin position="1"/>
        <end position="23"/>
    </location>
</feature>
<sequence>MGEYLMKLLATAILGLTLATTNAAPVKAEGNDLAKAILGIAAVAIIAKSIDDRNDRRRKASATVGASRLGTVDRHNDGRQLYGTVRPYDGFGPKAGRGYKKSPLPQSCLRIVDTGRRDRLAYGARCLDRNFRFASKLPDQCVTAVRTPRGVRTVYGARCLERDGWIVARR</sequence>
<feature type="chain" id="PRO_5013099449" evidence="1">
    <location>
        <begin position="24"/>
        <end position="170"/>
    </location>
</feature>
<evidence type="ECO:0000256" key="1">
    <source>
        <dbReference type="SAM" id="SignalP"/>
    </source>
</evidence>
<name>A0A238IXE2_9RHOB</name>
<proteinExistence type="predicted"/>
<reference evidence="2 3" key="1">
    <citation type="submission" date="2017-05" db="EMBL/GenBank/DDBJ databases">
        <authorList>
            <person name="Song R."/>
            <person name="Chenine A.L."/>
            <person name="Ruprecht R.M."/>
        </authorList>
    </citation>
    <scope>NUCLEOTIDE SEQUENCE [LARGE SCALE GENOMIC DNA]</scope>
    <source>
        <strain evidence="2 3">CECT 8489</strain>
    </source>
</reference>
<evidence type="ECO:0000313" key="3">
    <source>
        <dbReference type="Proteomes" id="UP000201838"/>
    </source>
</evidence>
<keyword evidence="1" id="KW-0732">Signal</keyword>
<dbReference type="EMBL" id="FXXQ01000003">
    <property type="protein sequence ID" value="SMX23149.1"/>
    <property type="molecule type" value="Genomic_DNA"/>
</dbReference>
<gene>
    <name evidence="2" type="ORF">BOA8489_01253</name>
</gene>
<accession>A0A238IXE2</accession>
<dbReference type="Proteomes" id="UP000201838">
    <property type="component" value="Unassembled WGS sequence"/>
</dbReference>
<evidence type="ECO:0000313" key="2">
    <source>
        <dbReference type="EMBL" id="SMX23149.1"/>
    </source>
</evidence>